<sequence length="162" mass="19006">MKHGVLFINIADGYCTYRKFGGHRFITQHDHALDILRRENKSEYICNAQLLNVASVIACIERAMTVPLPSYVPQDVQWPSLFERVKKWVIRPLLLRLGQEHNIVRYDHPTGNEQHQIHRQCEPFLIDSDERGYWTPVCQAQNNTDPRALMCGKDQRWDSLYT</sequence>
<accession>X6N3N9</accession>
<keyword evidence="2" id="KW-1185">Reference proteome</keyword>
<dbReference type="AlphaFoldDB" id="X6N3N9"/>
<evidence type="ECO:0000313" key="1">
    <source>
        <dbReference type="EMBL" id="ETO19907.1"/>
    </source>
</evidence>
<proteinExistence type="predicted"/>
<evidence type="ECO:0000313" key="2">
    <source>
        <dbReference type="Proteomes" id="UP000023152"/>
    </source>
</evidence>
<reference evidence="1 2" key="1">
    <citation type="journal article" date="2013" name="Curr. Biol.">
        <title>The Genome of the Foraminiferan Reticulomyxa filosa.</title>
        <authorList>
            <person name="Glockner G."/>
            <person name="Hulsmann N."/>
            <person name="Schleicher M."/>
            <person name="Noegel A.A."/>
            <person name="Eichinger L."/>
            <person name="Gallinger C."/>
            <person name="Pawlowski J."/>
            <person name="Sierra R."/>
            <person name="Euteneuer U."/>
            <person name="Pillet L."/>
            <person name="Moustafa A."/>
            <person name="Platzer M."/>
            <person name="Groth M."/>
            <person name="Szafranski K."/>
            <person name="Schliwa M."/>
        </authorList>
    </citation>
    <scope>NUCLEOTIDE SEQUENCE [LARGE SCALE GENOMIC DNA]</scope>
</reference>
<dbReference type="EMBL" id="ASPP01013171">
    <property type="protein sequence ID" value="ETO19907.1"/>
    <property type="molecule type" value="Genomic_DNA"/>
</dbReference>
<gene>
    <name evidence="1" type="ORF">RFI_17311</name>
</gene>
<protein>
    <submittedName>
        <fullName evidence="1">Uncharacterized protein</fullName>
    </submittedName>
</protein>
<name>X6N3N9_RETFI</name>
<dbReference type="Proteomes" id="UP000023152">
    <property type="component" value="Unassembled WGS sequence"/>
</dbReference>
<organism evidence="1 2">
    <name type="scientific">Reticulomyxa filosa</name>
    <dbReference type="NCBI Taxonomy" id="46433"/>
    <lineage>
        <taxon>Eukaryota</taxon>
        <taxon>Sar</taxon>
        <taxon>Rhizaria</taxon>
        <taxon>Retaria</taxon>
        <taxon>Foraminifera</taxon>
        <taxon>Monothalamids</taxon>
        <taxon>Reticulomyxidae</taxon>
        <taxon>Reticulomyxa</taxon>
    </lineage>
</organism>
<comment type="caution">
    <text evidence="1">The sequence shown here is derived from an EMBL/GenBank/DDBJ whole genome shotgun (WGS) entry which is preliminary data.</text>
</comment>